<sequence length="123" mass="13242">MIRKAYHANGSPDLRNWTVQCDNSCPNTVPILNATPSGWVIGRRENGRCYCPACAYLFAARLISWALVCPVCGSPQLTIGTDSNGTAEFALCDGECRTTYLADDGWHCACCGDLIIPPPDGTN</sequence>
<name>A0ABX1B0R0_9ACTN</name>
<comment type="caution">
    <text evidence="1">The sequence shown here is derived from an EMBL/GenBank/DDBJ whole genome shotgun (WGS) entry which is preliminary data.</text>
</comment>
<protein>
    <submittedName>
        <fullName evidence="1">Hydrogenase maturation nickel metallochaperone HypA</fullName>
    </submittedName>
</protein>
<evidence type="ECO:0000313" key="1">
    <source>
        <dbReference type="EMBL" id="NJP90052.1"/>
    </source>
</evidence>
<gene>
    <name evidence="1" type="ORF">HCN51_11435</name>
</gene>
<keyword evidence="2" id="KW-1185">Reference proteome</keyword>
<proteinExistence type="predicted"/>
<dbReference type="Proteomes" id="UP000696294">
    <property type="component" value="Unassembled WGS sequence"/>
</dbReference>
<dbReference type="EMBL" id="JAATEP010000006">
    <property type="protein sequence ID" value="NJP90052.1"/>
    <property type="molecule type" value="Genomic_DNA"/>
</dbReference>
<organism evidence="1 2">
    <name type="scientific">Nonomuraea composti</name>
    <dbReference type="NCBI Taxonomy" id="2720023"/>
    <lineage>
        <taxon>Bacteria</taxon>
        <taxon>Bacillati</taxon>
        <taxon>Actinomycetota</taxon>
        <taxon>Actinomycetes</taxon>
        <taxon>Streptosporangiales</taxon>
        <taxon>Streptosporangiaceae</taxon>
        <taxon>Nonomuraea</taxon>
    </lineage>
</organism>
<accession>A0ABX1B0R0</accession>
<reference evidence="1 2" key="1">
    <citation type="submission" date="2020-03" db="EMBL/GenBank/DDBJ databases">
        <title>WGS of actinomycetes isolated from Thailand.</title>
        <authorList>
            <person name="Thawai C."/>
        </authorList>
    </citation>
    <scope>NUCLEOTIDE SEQUENCE [LARGE SCALE GENOMIC DNA]</scope>
    <source>
        <strain evidence="1 2">FMUSA5-5</strain>
    </source>
</reference>
<evidence type="ECO:0000313" key="2">
    <source>
        <dbReference type="Proteomes" id="UP000696294"/>
    </source>
</evidence>
<dbReference type="RefSeq" id="WP_168009456.1">
    <property type="nucleotide sequence ID" value="NZ_JAATEP010000006.1"/>
</dbReference>